<evidence type="ECO:0000313" key="10">
    <source>
        <dbReference type="Proteomes" id="UP000838878"/>
    </source>
</evidence>
<evidence type="ECO:0000256" key="2">
    <source>
        <dbReference type="ARBA" id="ARBA00010532"/>
    </source>
</evidence>
<dbReference type="PANTHER" id="PTHR11923:SF114">
    <property type="entry name" value="FI02050P-RELATED"/>
    <property type="match status" value="1"/>
</dbReference>
<evidence type="ECO:0000256" key="8">
    <source>
        <dbReference type="SAM" id="Phobius"/>
    </source>
</evidence>
<protein>
    <submittedName>
        <fullName evidence="9">Uncharacterized protein</fullName>
    </submittedName>
</protein>
<keyword evidence="10" id="KW-1185">Reference proteome</keyword>
<evidence type="ECO:0000256" key="4">
    <source>
        <dbReference type="ARBA" id="ARBA00022692"/>
    </source>
</evidence>
<dbReference type="GO" id="GO:0005044">
    <property type="term" value="F:scavenger receptor activity"/>
    <property type="evidence" value="ECO:0007669"/>
    <property type="project" value="TreeGrafter"/>
</dbReference>
<dbReference type="Pfam" id="PF01130">
    <property type="entry name" value="CD36"/>
    <property type="match status" value="1"/>
</dbReference>
<comment type="similarity">
    <text evidence="2">Belongs to the CD36 family.</text>
</comment>
<feature type="transmembrane region" description="Helical" evidence="8">
    <location>
        <begin position="448"/>
        <end position="466"/>
    </location>
</feature>
<feature type="non-terminal residue" evidence="9">
    <location>
        <position position="500"/>
    </location>
</feature>
<evidence type="ECO:0000313" key="9">
    <source>
        <dbReference type="EMBL" id="CAH0714639.1"/>
    </source>
</evidence>
<sequence>MVVSKKNEWWIGCGMGLVGLGLLFSATWSSIFHAKIQNMMILKNGSTSFGIWREIPIPIYLECFLFNITNVDDILAGKNVSIHVQEFGPYVFRELSKKVNITWNDNSTVTFRNQRFWYFQPHLSNGSLSDPITSINPIIATVAYTVRKDRMMLKIFLDMVIRMYHSNIFLTANASSWLFDGVSDPILDLAGHLPNLPYTIPFDRFGWFYKRNGSVDADGLFVTNTGGSNFKQLGEIDKWQNSNRTIYRDQCGEVKGTTGELWAIQDNPPEINIFAADLCTHMALAYSGPVVKQGLQGVEFTANDSLFDNGHKYPNMGCYCAEKRDEDCMPPGIFNVSACKYGAPAFVTRPHFFGIDPYYSSKIKGLTPNEKHNFKLAIEPVTGMPLYISAQLQANALVRHIPGISINNQLPDPDVLVPMFWFREEIEVNDEYANFAKSALAVRYGFPYGFYLFIVIGLLLIMYGIYRIRKFAMMKLRETDSGASQKILGNGTVKHDLVLS</sequence>
<dbReference type="InterPro" id="IPR002159">
    <property type="entry name" value="CD36_fam"/>
</dbReference>
<dbReference type="GO" id="GO:0005886">
    <property type="term" value="C:plasma membrane"/>
    <property type="evidence" value="ECO:0007669"/>
    <property type="project" value="UniProtKB-SubCell"/>
</dbReference>
<dbReference type="PANTHER" id="PTHR11923">
    <property type="entry name" value="SCAVENGER RECEPTOR CLASS B TYPE-1 SR-B1"/>
    <property type="match status" value="1"/>
</dbReference>
<evidence type="ECO:0000256" key="5">
    <source>
        <dbReference type="ARBA" id="ARBA00022989"/>
    </source>
</evidence>
<evidence type="ECO:0000256" key="1">
    <source>
        <dbReference type="ARBA" id="ARBA00004236"/>
    </source>
</evidence>
<dbReference type="AlphaFoldDB" id="A0A8J9Y0Q8"/>
<keyword evidence="3" id="KW-1003">Cell membrane</keyword>
<evidence type="ECO:0000256" key="3">
    <source>
        <dbReference type="ARBA" id="ARBA00022475"/>
    </source>
</evidence>
<gene>
    <name evidence="9" type="ORF">BINO364_LOCUS1664</name>
</gene>
<dbReference type="PRINTS" id="PR01609">
    <property type="entry name" value="CD36FAMILY"/>
</dbReference>
<keyword evidence="4 8" id="KW-0812">Transmembrane</keyword>
<proteinExistence type="inferred from homology"/>
<keyword evidence="6 8" id="KW-0472">Membrane</keyword>
<keyword evidence="7" id="KW-0325">Glycoprotein</keyword>
<evidence type="ECO:0000256" key="7">
    <source>
        <dbReference type="ARBA" id="ARBA00023180"/>
    </source>
</evidence>
<accession>A0A8J9Y0Q8</accession>
<organism evidence="9 10">
    <name type="scientific">Brenthis ino</name>
    <name type="common">lesser marbled fritillary</name>
    <dbReference type="NCBI Taxonomy" id="405034"/>
    <lineage>
        <taxon>Eukaryota</taxon>
        <taxon>Metazoa</taxon>
        <taxon>Ecdysozoa</taxon>
        <taxon>Arthropoda</taxon>
        <taxon>Hexapoda</taxon>
        <taxon>Insecta</taxon>
        <taxon>Pterygota</taxon>
        <taxon>Neoptera</taxon>
        <taxon>Endopterygota</taxon>
        <taxon>Lepidoptera</taxon>
        <taxon>Glossata</taxon>
        <taxon>Ditrysia</taxon>
        <taxon>Papilionoidea</taxon>
        <taxon>Nymphalidae</taxon>
        <taxon>Heliconiinae</taxon>
        <taxon>Argynnini</taxon>
        <taxon>Brenthis</taxon>
    </lineage>
</organism>
<comment type="subcellular location">
    <subcellularLocation>
        <location evidence="1">Cell membrane</location>
    </subcellularLocation>
</comment>
<keyword evidence="5 8" id="KW-1133">Transmembrane helix</keyword>
<dbReference type="EMBL" id="OV170221">
    <property type="protein sequence ID" value="CAH0714639.1"/>
    <property type="molecule type" value="Genomic_DNA"/>
</dbReference>
<name>A0A8J9Y0Q8_9NEOP</name>
<dbReference type="Proteomes" id="UP000838878">
    <property type="component" value="Chromosome 1"/>
</dbReference>
<dbReference type="OrthoDB" id="514335at2759"/>
<evidence type="ECO:0000256" key="6">
    <source>
        <dbReference type="ARBA" id="ARBA00023136"/>
    </source>
</evidence>
<dbReference type="GO" id="GO:0005737">
    <property type="term" value="C:cytoplasm"/>
    <property type="evidence" value="ECO:0007669"/>
    <property type="project" value="TreeGrafter"/>
</dbReference>
<reference evidence="9" key="1">
    <citation type="submission" date="2021-12" db="EMBL/GenBank/DDBJ databases">
        <authorList>
            <person name="Martin H S."/>
        </authorList>
    </citation>
    <scope>NUCLEOTIDE SEQUENCE</scope>
</reference>